<protein>
    <recommendedName>
        <fullName evidence="1">UspA domain-containing protein</fullName>
    </recommendedName>
</protein>
<dbReference type="InterPro" id="IPR014729">
    <property type="entry name" value="Rossmann-like_a/b/a_fold"/>
</dbReference>
<comment type="caution">
    <text evidence="2">The sequence shown here is derived from an EMBL/GenBank/DDBJ whole genome shotgun (WGS) entry which is preliminary data.</text>
</comment>
<accession>A0A1Q5PQL8</accession>
<dbReference type="STRING" id="156892.BM477_03270"/>
<sequence length="125" mass="13198">MAVLLTYCGTEESNAAANAAIAVASKMRTSLLVLLSEDEQLGPDNRDPEGPLWEMLGATDIPFEIHRSGPGEQISEQVIKLATELECELVVLGLVGKVGGNWTLGPQAQNILLNSPCPVLTATAN</sequence>
<dbReference type="SUPFAM" id="SSF52402">
    <property type="entry name" value="Adenine nucleotide alpha hydrolases-like"/>
    <property type="match status" value="1"/>
</dbReference>
<evidence type="ECO:0000313" key="3">
    <source>
        <dbReference type="Proteomes" id="UP000186465"/>
    </source>
</evidence>
<dbReference type="Gene3D" id="3.40.50.620">
    <property type="entry name" value="HUPs"/>
    <property type="match status" value="1"/>
</dbReference>
<evidence type="ECO:0000259" key="1">
    <source>
        <dbReference type="Pfam" id="PF00582"/>
    </source>
</evidence>
<dbReference type="EMBL" id="MPDM01000003">
    <property type="protein sequence ID" value="OKL49938.1"/>
    <property type="molecule type" value="Genomic_DNA"/>
</dbReference>
<organism evidence="2 3">
    <name type="scientific">Boudabousia marimammalium</name>
    <dbReference type="NCBI Taxonomy" id="156892"/>
    <lineage>
        <taxon>Bacteria</taxon>
        <taxon>Bacillati</taxon>
        <taxon>Actinomycetota</taxon>
        <taxon>Actinomycetes</taxon>
        <taxon>Actinomycetales</taxon>
        <taxon>Actinomycetaceae</taxon>
        <taxon>Boudabousia</taxon>
    </lineage>
</organism>
<dbReference type="InterPro" id="IPR006016">
    <property type="entry name" value="UspA"/>
</dbReference>
<feature type="domain" description="UspA" evidence="1">
    <location>
        <begin position="71"/>
        <end position="120"/>
    </location>
</feature>
<reference evidence="3" key="1">
    <citation type="submission" date="2016-11" db="EMBL/GenBank/DDBJ databases">
        <title>Actinomyces gypaetusis sp. nov. isolated from Gypaetus barbatus in Qinghai Tibet Plateau China.</title>
        <authorList>
            <person name="Meng X."/>
        </authorList>
    </citation>
    <scope>NUCLEOTIDE SEQUENCE [LARGE SCALE GENOMIC DNA]</scope>
    <source>
        <strain evidence="3">DSM 15383</strain>
    </source>
</reference>
<evidence type="ECO:0000313" key="2">
    <source>
        <dbReference type="EMBL" id="OKL49938.1"/>
    </source>
</evidence>
<proteinExistence type="predicted"/>
<dbReference type="Proteomes" id="UP000186465">
    <property type="component" value="Unassembled WGS sequence"/>
</dbReference>
<name>A0A1Q5PQL8_9ACTO</name>
<dbReference type="AlphaFoldDB" id="A0A1Q5PQL8"/>
<gene>
    <name evidence="2" type="ORF">BM477_03270</name>
</gene>
<dbReference type="RefSeq" id="WP_075361262.1">
    <property type="nucleotide sequence ID" value="NZ_MPDM01000003.1"/>
</dbReference>
<dbReference type="Pfam" id="PF00582">
    <property type="entry name" value="Usp"/>
    <property type="match status" value="1"/>
</dbReference>
<keyword evidence="3" id="KW-1185">Reference proteome</keyword>